<dbReference type="Proteomes" id="UP000753256">
    <property type="component" value="Unassembled WGS sequence"/>
</dbReference>
<dbReference type="InterPro" id="IPR025874">
    <property type="entry name" value="DZR"/>
</dbReference>
<dbReference type="RefSeq" id="WP_273189467.1">
    <property type="nucleotide sequence ID" value="NZ_DYUZ01000016.1"/>
</dbReference>
<gene>
    <name evidence="3" type="ORF">K8V70_03820</name>
</gene>
<name>A0A921LT55_9ACTN</name>
<evidence type="ECO:0000259" key="2">
    <source>
        <dbReference type="Pfam" id="PF12773"/>
    </source>
</evidence>
<dbReference type="Pfam" id="PF12773">
    <property type="entry name" value="DZR"/>
    <property type="match status" value="1"/>
</dbReference>
<sequence length="174" mass="18692">MGILDDMQATLNRGVAGANRTASSLKLKNQLNDAMHRRQQLAGQLGASLYEVTKDDPAFRAGREALYDGIAQIDQERANIQHQLDEIERQATAATQAATFIQCPFCHSRMAATDMFCSGCGKPMAEIQAAMAPVQPAAPMPPETPAEGPRCPHCGAAVNEGDVFCMSCGQRINE</sequence>
<evidence type="ECO:0000313" key="3">
    <source>
        <dbReference type="EMBL" id="HJG36979.1"/>
    </source>
</evidence>
<dbReference type="AlphaFoldDB" id="A0A921LT55"/>
<evidence type="ECO:0000256" key="1">
    <source>
        <dbReference type="SAM" id="Coils"/>
    </source>
</evidence>
<protein>
    <submittedName>
        <fullName evidence="3">Zinc ribbon domain-containing protein</fullName>
    </submittedName>
</protein>
<accession>A0A921LT55</accession>
<feature type="coiled-coil region" evidence="1">
    <location>
        <begin position="70"/>
        <end position="97"/>
    </location>
</feature>
<feature type="domain" description="DZANK-type" evidence="2">
    <location>
        <begin position="103"/>
        <end position="169"/>
    </location>
</feature>
<reference evidence="3" key="2">
    <citation type="submission" date="2021-09" db="EMBL/GenBank/DDBJ databases">
        <authorList>
            <person name="Gilroy R."/>
        </authorList>
    </citation>
    <scope>NUCLEOTIDE SEQUENCE</scope>
    <source>
        <strain evidence="3">ChiHjej13B12-9602</strain>
    </source>
</reference>
<proteinExistence type="predicted"/>
<dbReference type="EMBL" id="DYUZ01000016">
    <property type="protein sequence ID" value="HJG36979.1"/>
    <property type="molecule type" value="Genomic_DNA"/>
</dbReference>
<reference evidence="3" key="1">
    <citation type="journal article" date="2021" name="PeerJ">
        <title>Extensive microbial diversity within the chicken gut microbiome revealed by metagenomics and culture.</title>
        <authorList>
            <person name="Gilroy R."/>
            <person name="Ravi A."/>
            <person name="Getino M."/>
            <person name="Pursley I."/>
            <person name="Horton D.L."/>
            <person name="Alikhan N.F."/>
            <person name="Baker D."/>
            <person name="Gharbi K."/>
            <person name="Hall N."/>
            <person name="Watson M."/>
            <person name="Adriaenssens E.M."/>
            <person name="Foster-Nyarko E."/>
            <person name="Jarju S."/>
            <person name="Secka A."/>
            <person name="Antonio M."/>
            <person name="Oren A."/>
            <person name="Chaudhuri R.R."/>
            <person name="La Ragione R."/>
            <person name="Hildebrand F."/>
            <person name="Pallen M.J."/>
        </authorList>
    </citation>
    <scope>NUCLEOTIDE SEQUENCE</scope>
    <source>
        <strain evidence="3">ChiHjej13B12-9602</strain>
    </source>
</reference>
<evidence type="ECO:0000313" key="4">
    <source>
        <dbReference type="Proteomes" id="UP000753256"/>
    </source>
</evidence>
<comment type="caution">
    <text evidence="3">The sequence shown here is derived from an EMBL/GenBank/DDBJ whole genome shotgun (WGS) entry which is preliminary data.</text>
</comment>
<organism evidence="3 4">
    <name type="scientific">Enorma phocaeensis</name>
    <dbReference type="NCBI Taxonomy" id="1871019"/>
    <lineage>
        <taxon>Bacteria</taxon>
        <taxon>Bacillati</taxon>
        <taxon>Actinomycetota</taxon>
        <taxon>Coriobacteriia</taxon>
        <taxon>Coriobacteriales</taxon>
        <taxon>Coriobacteriaceae</taxon>
        <taxon>Enorma</taxon>
    </lineage>
</organism>
<keyword evidence="1" id="KW-0175">Coiled coil</keyword>